<dbReference type="InterPro" id="IPR000994">
    <property type="entry name" value="Pept_M24"/>
</dbReference>
<dbReference type="Proteomes" id="UP001161405">
    <property type="component" value="Unassembled WGS sequence"/>
</dbReference>
<accession>A0ABQ5UV31</accession>
<feature type="domain" description="Creatinase N-terminal" evidence="5">
    <location>
        <begin position="25"/>
        <end position="161"/>
    </location>
</feature>
<dbReference type="InterPro" id="IPR033740">
    <property type="entry name" value="Pept_M24B"/>
</dbReference>
<dbReference type="GO" id="GO:0004177">
    <property type="term" value="F:aminopeptidase activity"/>
    <property type="evidence" value="ECO:0007669"/>
    <property type="project" value="UniProtKB-KW"/>
</dbReference>
<dbReference type="InterPro" id="IPR032416">
    <property type="entry name" value="Peptidase_M24_C"/>
</dbReference>
<dbReference type="InterPro" id="IPR036005">
    <property type="entry name" value="Creatinase/aminopeptidase-like"/>
</dbReference>
<reference evidence="7" key="1">
    <citation type="journal article" date="2014" name="Int. J. Syst. Evol. Microbiol.">
        <title>Complete genome of a new Firmicutes species belonging to the dominant human colonic microbiota ('Ruminococcus bicirculans') reveals two chromosomes and a selective capacity to utilize plant glucans.</title>
        <authorList>
            <consortium name="NISC Comparative Sequencing Program"/>
            <person name="Wegmann U."/>
            <person name="Louis P."/>
            <person name="Goesmann A."/>
            <person name="Henrissat B."/>
            <person name="Duncan S.H."/>
            <person name="Flint H.J."/>
        </authorList>
    </citation>
    <scope>NUCLEOTIDE SEQUENCE</scope>
    <source>
        <strain evidence="7">NBRC 107169</strain>
    </source>
</reference>
<protein>
    <submittedName>
        <fullName evidence="7">Aminopeptidase</fullName>
    </submittedName>
</protein>
<dbReference type="PANTHER" id="PTHR43763">
    <property type="entry name" value="XAA-PRO AMINOPEPTIDASE 1"/>
    <property type="match status" value="1"/>
</dbReference>
<dbReference type="SUPFAM" id="SSF53092">
    <property type="entry name" value="Creatinase/prolidase N-terminal domain"/>
    <property type="match status" value="1"/>
</dbReference>
<dbReference type="InterPro" id="IPR000587">
    <property type="entry name" value="Creatinase_N"/>
</dbReference>
<dbReference type="Gene3D" id="3.90.230.10">
    <property type="entry name" value="Creatinase/methionine aminopeptidase superfamily"/>
    <property type="match status" value="1"/>
</dbReference>
<dbReference type="PANTHER" id="PTHR43763:SF6">
    <property type="entry name" value="XAA-PRO AMINOPEPTIDASE 1"/>
    <property type="match status" value="1"/>
</dbReference>
<gene>
    <name evidence="7" type="ORF">GCM10007879_32060</name>
</gene>
<dbReference type="Pfam" id="PF01321">
    <property type="entry name" value="Creatinase_N"/>
    <property type="match status" value="1"/>
</dbReference>
<dbReference type="InterPro" id="IPR029149">
    <property type="entry name" value="Creatin/AminoP/Spt16_N"/>
</dbReference>
<sequence length="609" mass="66276">MFNNDGSIQFQQFDEKADSTQVLPRLTALRAALSAANVDAFIVPRDDAHRGENVPAGDERLAYMTGFTGSAGYALVTKDRAALVVDGRYTIQAPAQTDTDHIECVDMKPDAAQKWLVDALEAGSKVGFDGWLHTPNAIKTLREALAKAEINLVETNNLVDEIWTDRPAPPTDKIFTLSLDQTGKSAADKVSDLIKTIEEREADALVLTLPESFCWLFNIRGSDIPNTPVTLGFAIIEKSGKATLFVQPEKITADVQNELGDVVALRPIGDLTGNLAELAQDKTIWLDGNTCPSKLANIVTEAGGKLVNEADPVLKIKSRKNAVEIDGMKAAQRLDSAAMAKFLSWLDAEAPKGELTEIAIVKQLEQIRRQANSLVDISFETISGSGPNGAICHYRVTENSDRRLIPGELMLVDSGGQYREGTTDITRTMATGPATAEQKKHFTLVLKGMIALTLATFPKGTTGSHLDILARQFLWAEGLDYNHGTGHGVGAFLGVHEGPCGISPRYTAPLEVGNIISNEPGYYLEGSHGIRIENLIVVVESDKGTKDQPFYSFETITFTPIDTRLIDKSLMTETEINWLNDYHKKCYEIAASQLSDSDKAWLASATKAI</sequence>
<keyword evidence="7" id="KW-0031">Aminopeptidase</keyword>
<dbReference type="RefSeq" id="WP_284366096.1">
    <property type="nucleotide sequence ID" value="NZ_BSNI01000002.1"/>
</dbReference>
<proteinExistence type="inferred from homology"/>
<dbReference type="CDD" id="cd01085">
    <property type="entry name" value="APP"/>
    <property type="match status" value="1"/>
</dbReference>
<dbReference type="Pfam" id="PF16188">
    <property type="entry name" value="Peptidase_M24_C"/>
    <property type="match status" value="1"/>
</dbReference>
<feature type="domain" description="Peptidase M24 C-terminal" evidence="6">
    <location>
        <begin position="549"/>
        <end position="609"/>
    </location>
</feature>
<keyword evidence="2" id="KW-0479">Metal-binding</keyword>
<evidence type="ECO:0000313" key="7">
    <source>
        <dbReference type="EMBL" id="GLQ18957.1"/>
    </source>
</evidence>
<reference evidence="7" key="2">
    <citation type="submission" date="2023-01" db="EMBL/GenBank/DDBJ databases">
        <title>Draft genome sequence of Maritalea porphyrae strain NBRC 107169.</title>
        <authorList>
            <person name="Sun Q."/>
            <person name="Mori K."/>
        </authorList>
    </citation>
    <scope>NUCLEOTIDE SEQUENCE</scope>
    <source>
        <strain evidence="7">NBRC 107169</strain>
    </source>
</reference>
<dbReference type="EMBL" id="BSNI01000002">
    <property type="protein sequence ID" value="GLQ18957.1"/>
    <property type="molecule type" value="Genomic_DNA"/>
</dbReference>
<dbReference type="Pfam" id="PF00557">
    <property type="entry name" value="Peptidase_M24"/>
    <property type="match status" value="1"/>
</dbReference>
<evidence type="ECO:0000256" key="3">
    <source>
        <dbReference type="ARBA" id="ARBA00022801"/>
    </source>
</evidence>
<evidence type="ECO:0000259" key="4">
    <source>
        <dbReference type="Pfam" id="PF00557"/>
    </source>
</evidence>
<feature type="domain" description="Peptidase M24" evidence="4">
    <location>
        <begin position="327"/>
        <end position="540"/>
    </location>
</feature>
<evidence type="ECO:0000259" key="6">
    <source>
        <dbReference type="Pfam" id="PF16188"/>
    </source>
</evidence>
<name>A0ABQ5UV31_9HYPH</name>
<organism evidence="7 8">
    <name type="scientific">Maritalea porphyrae</name>
    <dbReference type="NCBI Taxonomy" id="880732"/>
    <lineage>
        <taxon>Bacteria</taxon>
        <taxon>Pseudomonadati</taxon>
        <taxon>Pseudomonadota</taxon>
        <taxon>Alphaproteobacteria</taxon>
        <taxon>Hyphomicrobiales</taxon>
        <taxon>Devosiaceae</taxon>
        <taxon>Maritalea</taxon>
    </lineage>
</organism>
<comment type="similarity">
    <text evidence="1">Belongs to the peptidase M24B family.</text>
</comment>
<keyword evidence="3" id="KW-0378">Hydrolase</keyword>
<evidence type="ECO:0000313" key="8">
    <source>
        <dbReference type="Proteomes" id="UP001161405"/>
    </source>
</evidence>
<evidence type="ECO:0000259" key="5">
    <source>
        <dbReference type="Pfam" id="PF01321"/>
    </source>
</evidence>
<evidence type="ECO:0000256" key="1">
    <source>
        <dbReference type="ARBA" id="ARBA00008766"/>
    </source>
</evidence>
<evidence type="ECO:0000256" key="2">
    <source>
        <dbReference type="ARBA" id="ARBA00022723"/>
    </source>
</evidence>
<dbReference type="Gene3D" id="3.40.350.10">
    <property type="entry name" value="Creatinase/prolidase N-terminal domain"/>
    <property type="match status" value="2"/>
</dbReference>
<comment type="caution">
    <text evidence="7">The sequence shown here is derived from an EMBL/GenBank/DDBJ whole genome shotgun (WGS) entry which is preliminary data.</text>
</comment>
<keyword evidence="7" id="KW-0645">Protease</keyword>
<dbReference type="InterPro" id="IPR050422">
    <property type="entry name" value="X-Pro_aminopeptidase_P"/>
</dbReference>
<dbReference type="Pfam" id="PF16189">
    <property type="entry name" value="Creatinase_N_2"/>
    <property type="match status" value="1"/>
</dbReference>
<keyword evidence="8" id="KW-1185">Reference proteome</keyword>
<dbReference type="SUPFAM" id="SSF55920">
    <property type="entry name" value="Creatinase/aminopeptidase"/>
    <property type="match status" value="1"/>
</dbReference>